<keyword evidence="3" id="KW-1185">Reference proteome</keyword>
<evidence type="ECO:0000256" key="1">
    <source>
        <dbReference type="SAM" id="MobiDB-lite"/>
    </source>
</evidence>
<evidence type="ECO:0008006" key="4">
    <source>
        <dbReference type="Google" id="ProtNLM"/>
    </source>
</evidence>
<protein>
    <recommendedName>
        <fullName evidence="4">DUF5709 domain-containing protein</fullName>
    </recommendedName>
</protein>
<evidence type="ECO:0000313" key="3">
    <source>
        <dbReference type="Proteomes" id="UP000763557"/>
    </source>
</evidence>
<organism evidence="2 3">
    <name type="scientific">Kibdelosporangium persicum</name>
    <dbReference type="NCBI Taxonomy" id="2698649"/>
    <lineage>
        <taxon>Bacteria</taxon>
        <taxon>Bacillati</taxon>
        <taxon>Actinomycetota</taxon>
        <taxon>Actinomycetes</taxon>
        <taxon>Pseudonocardiales</taxon>
        <taxon>Pseudonocardiaceae</taxon>
        <taxon>Kibdelosporangium</taxon>
    </lineage>
</organism>
<name>A0ABX2F7Q3_9PSEU</name>
<reference evidence="2 3" key="1">
    <citation type="submission" date="2020-01" db="EMBL/GenBank/DDBJ databases">
        <title>Kibdelosporangium persica a novel Actinomycetes from a hot desert in Iran.</title>
        <authorList>
            <person name="Safaei N."/>
            <person name="Zaburannyi N."/>
            <person name="Mueller R."/>
            <person name="Wink J."/>
        </authorList>
    </citation>
    <scope>NUCLEOTIDE SEQUENCE [LARGE SCALE GENOMIC DNA]</scope>
    <source>
        <strain evidence="2 3">4NS15</strain>
    </source>
</reference>
<dbReference type="EMBL" id="JAAATY010000014">
    <property type="protein sequence ID" value="NRN67388.1"/>
    <property type="molecule type" value="Genomic_DNA"/>
</dbReference>
<dbReference type="RefSeq" id="WP_173135143.1">
    <property type="nucleotide sequence ID" value="NZ_CBCSGW010000002.1"/>
</dbReference>
<proteinExistence type="predicted"/>
<gene>
    <name evidence="2" type="ORF">GC106_46280</name>
</gene>
<evidence type="ECO:0000313" key="2">
    <source>
        <dbReference type="EMBL" id="NRN67388.1"/>
    </source>
</evidence>
<dbReference type="Proteomes" id="UP000763557">
    <property type="component" value="Unassembled WGS sequence"/>
</dbReference>
<comment type="caution">
    <text evidence="2">The sequence shown here is derived from an EMBL/GenBank/DDBJ whole genome shotgun (WGS) entry which is preliminary data.</text>
</comment>
<sequence>MPEFGAEAPIEDVVEQRIPVGDDRPDVSGGPDSPVPAEASEADVAEQAMDAGDRPGHGPLGMSDAGWEASEADVVDQQIEVPDEDFDR</sequence>
<feature type="region of interest" description="Disordered" evidence="1">
    <location>
        <begin position="1"/>
        <end position="88"/>
    </location>
</feature>
<accession>A0ABX2F7Q3</accession>